<evidence type="ECO:0000256" key="3">
    <source>
        <dbReference type="ARBA" id="ARBA00011738"/>
    </source>
</evidence>
<evidence type="ECO:0000313" key="15">
    <source>
        <dbReference type="Proteomes" id="UP000070427"/>
    </source>
</evidence>
<accession>A0A140LD97</accession>
<keyword evidence="5 10" id="KW-0346">Stress response</keyword>
<dbReference type="GO" id="GO:0042803">
    <property type="term" value="F:protein homodimerization activity"/>
    <property type="evidence" value="ECO:0007669"/>
    <property type="project" value="InterPro"/>
</dbReference>
<protein>
    <recommendedName>
        <fullName evidence="8 10">Protein GrpE</fullName>
    </recommendedName>
    <alternativeName>
        <fullName evidence="9 10">HSP-70 cofactor</fullName>
    </alternativeName>
</protein>
<proteinExistence type="inferred from homology"/>
<reference evidence="14 15" key="1">
    <citation type="submission" date="2015-12" db="EMBL/GenBank/DDBJ databases">
        <title>Draft genome sequnece of Fervidicola ferrireducens strain Y170.</title>
        <authorList>
            <person name="Patel B.K."/>
        </authorList>
    </citation>
    <scope>NUCLEOTIDE SEQUENCE [LARGE SCALE GENOMIC DNA]</scope>
    <source>
        <strain evidence="14 15">Y170</strain>
    </source>
</reference>
<evidence type="ECO:0000256" key="7">
    <source>
        <dbReference type="ARBA" id="ARBA00053401"/>
    </source>
</evidence>
<dbReference type="GO" id="GO:0006457">
    <property type="term" value="P:protein folding"/>
    <property type="evidence" value="ECO:0007669"/>
    <property type="project" value="InterPro"/>
</dbReference>
<dbReference type="InterPro" id="IPR000740">
    <property type="entry name" value="GrpE"/>
</dbReference>
<dbReference type="GO" id="GO:0005737">
    <property type="term" value="C:cytoplasm"/>
    <property type="evidence" value="ECO:0007669"/>
    <property type="project" value="UniProtKB-SubCell"/>
</dbReference>
<dbReference type="PANTHER" id="PTHR21237:SF23">
    <property type="entry name" value="GRPE PROTEIN HOMOLOG, MITOCHONDRIAL"/>
    <property type="match status" value="1"/>
</dbReference>
<organism evidence="14 15">
    <name type="scientific">Fervidicola ferrireducens</name>
    <dbReference type="NCBI Taxonomy" id="520764"/>
    <lineage>
        <taxon>Bacteria</taxon>
        <taxon>Bacillati</taxon>
        <taxon>Bacillota</taxon>
        <taxon>Clostridia</taxon>
        <taxon>Thermosediminibacterales</taxon>
        <taxon>Thermosediminibacteraceae</taxon>
        <taxon>Fervidicola</taxon>
    </lineage>
</organism>
<dbReference type="FunFam" id="2.30.22.10:FF:000001">
    <property type="entry name" value="Protein GrpE"/>
    <property type="match status" value="1"/>
</dbReference>
<feature type="compositionally biased region" description="Basic and acidic residues" evidence="13">
    <location>
        <begin position="1"/>
        <end position="22"/>
    </location>
</feature>
<evidence type="ECO:0000256" key="12">
    <source>
        <dbReference type="RuleBase" id="RU004478"/>
    </source>
</evidence>
<dbReference type="Gene3D" id="3.90.20.20">
    <property type="match status" value="1"/>
</dbReference>
<keyword evidence="6 10" id="KW-0143">Chaperone</keyword>
<evidence type="ECO:0000313" key="14">
    <source>
        <dbReference type="EMBL" id="KXG78522.1"/>
    </source>
</evidence>
<dbReference type="GO" id="GO:0051087">
    <property type="term" value="F:protein-folding chaperone binding"/>
    <property type="evidence" value="ECO:0007669"/>
    <property type="project" value="InterPro"/>
</dbReference>
<dbReference type="InterPro" id="IPR013805">
    <property type="entry name" value="GrpE_CC"/>
</dbReference>
<dbReference type="GO" id="GO:0000774">
    <property type="term" value="F:adenyl-nucleotide exchange factor activity"/>
    <property type="evidence" value="ECO:0007669"/>
    <property type="project" value="InterPro"/>
</dbReference>
<keyword evidence="15" id="KW-1185">Reference proteome</keyword>
<dbReference type="PRINTS" id="PR00773">
    <property type="entry name" value="GRPEPROTEIN"/>
</dbReference>
<keyword evidence="4 10" id="KW-0963">Cytoplasm</keyword>
<dbReference type="PROSITE" id="PS01071">
    <property type="entry name" value="GRPE"/>
    <property type="match status" value="1"/>
</dbReference>
<evidence type="ECO:0000256" key="9">
    <source>
        <dbReference type="ARBA" id="ARBA00076414"/>
    </source>
</evidence>
<dbReference type="InParanoid" id="A0A140LD97"/>
<dbReference type="Proteomes" id="UP000070427">
    <property type="component" value="Unassembled WGS sequence"/>
</dbReference>
<comment type="caution">
    <text evidence="14">The sequence shown here is derived from an EMBL/GenBank/DDBJ whole genome shotgun (WGS) entry which is preliminary data.</text>
</comment>
<comment type="function">
    <text evidence="7 10 11">Participates actively in the response to hyperosmotic and heat shock by preventing the aggregation of stress-denatured proteins, in association with DnaK and GrpE. It is the nucleotide exchange factor for DnaK and may function as a thermosensor. Unfolded proteins bind initially to DnaJ; upon interaction with the DnaJ-bound protein, DnaK hydrolyzes its bound ATP, resulting in the formation of a stable complex. GrpE releases ADP from DnaK; ATP binding to DnaK triggers the release of the substrate protein, thus completing the reaction cycle. Several rounds of ATP-dependent interactions between DnaJ, DnaK and GrpE are required for fully efficient folding.</text>
</comment>
<evidence type="ECO:0000256" key="1">
    <source>
        <dbReference type="ARBA" id="ARBA00004496"/>
    </source>
</evidence>
<comment type="subunit">
    <text evidence="3 10">Homodimer.</text>
</comment>
<gene>
    <name evidence="10 14" type="primary">grpE</name>
    <name evidence="14" type="ORF">AN618_02780</name>
</gene>
<evidence type="ECO:0000256" key="2">
    <source>
        <dbReference type="ARBA" id="ARBA00009054"/>
    </source>
</evidence>
<feature type="region of interest" description="Disordered" evidence="13">
    <location>
        <begin position="1"/>
        <end position="53"/>
    </location>
</feature>
<evidence type="ECO:0000256" key="6">
    <source>
        <dbReference type="ARBA" id="ARBA00023186"/>
    </source>
</evidence>
<evidence type="ECO:0000256" key="5">
    <source>
        <dbReference type="ARBA" id="ARBA00023016"/>
    </source>
</evidence>
<dbReference type="Gene3D" id="2.30.22.10">
    <property type="entry name" value="Head domain of nucleotide exchange factor GrpE"/>
    <property type="match status" value="1"/>
</dbReference>
<dbReference type="STRING" id="520764.AN618_02780"/>
<dbReference type="SUPFAM" id="SSF58014">
    <property type="entry name" value="Coiled-coil domain of nucleotide exchange factor GrpE"/>
    <property type="match status" value="1"/>
</dbReference>
<dbReference type="GO" id="GO:0051082">
    <property type="term" value="F:unfolded protein binding"/>
    <property type="evidence" value="ECO:0007669"/>
    <property type="project" value="TreeGrafter"/>
</dbReference>
<dbReference type="SUPFAM" id="SSF51064">
    <property type="entry name" value="Head domain of nucleotide exchange factor GrpE"/>
    <property type="match status" value="1"/>
</dbReference>
<evidence type="ECO:0000256" key="13">
    <source>
        <dbReference type="SAM" id="MobiDB-lite"/>
    </source>
</evidence>
<sequence length="199" mass="23142">MAEKEDEKNIDQKNEMEDKKEEEKDESSCQDIQNGEGSVSLSEESCETEELRKALEEKENEAAKYKELWLRALADYDNFKKRTQKEMERMQLYAGEQLIKDIIPVLDNFERAIDSLEDKNSAIYEGIKLIYNQMKGVLNKYGVEEIEAEGKPFDPQLHEAIMTVETDEYESDTVVEVLRKGYTYHSKVIRPSLVKVAKK</sequence>
<dbReference type="HAMAP" id="MF_01151">
    <property type="entry name" value="GrpE"/>
    <property type="match status" value="1"/>
</dbReference>
<dbReference type="FunCoup" id="A0A140LD97">
    <property type="interactions" value="380"/>
</dbReference>
<dbReference type="PANTHER" id="PTHR21237">
    <property type="entry name" value="GRPE PROTEIN"/>
    <property type="match status" value="1"/>
</dbReference>
<dbReference type="NCBIfam" id="NF010738">
    <property type="entry name" value="PRK14140.1"/>
    <property type="match status" value="1"/>
</dbReference>
<evidence type="ECO:0000256" key="10">
    <source>
        <dbReference type="HAMAP-Rule" id="MF_01151"/>
    </source>
</evidence>
<dbReference type="AlphaFoldDB" id="A0A140LD97"/>
<dbReference type="InterPro" id="IPR009012">
    <property type="entry name" value="GrpE_head"/>
</dbReference>
<evidence type="ECO:0000256" key="11">
    <source>
        <dbReference type="RuleBase" id="RU000639"/>
    </source>
</evidence>
<evidence type="ECO:0000256" key="8">
    <source>
        <dbReference type="ARBA" id="ARBA00072274"/>
    </source>
</evidence>
<evidence type="ECO:0000256" key="4">
    <source>
        <dbReference type="ARBA" id="ARBA00022490"/>
    </source>
</evidence>
<comment type="similarity">
    <text evidence="2 10 12">Belongs to the GrpE family.</text>
</comment>
<dbReference type="PATRIC" id="fig|520764.3.peg.297"/>
<dbReference type="Pfam" id="PF01025">
    <property type="entry name" value="GrpE"/>
    <property type="match status" value="1"/>
</dbReference>
<dbReference type="EMBL" id="LOED01000002">
    <property type="protein sequence ID" value="KXG78522.1"/>
    <property type="molecule type" value="Genomic_DNA"/>
</dbReference>
<comment type="subcellular location">
    <subcellularLocation>
        <location evidence="1 10">Cytoplasm</location>
    </subcellularLocation>
</comment>
<name>A0A140LD97_9FIRM</name>
<dbReference type="RefSeq" id="WP_245628336.1">
    <property type="nucleotide sequence ID" value="NZ_LOED01000002.1"/>
</dbReference>
<dbReference type="CDD" id="cd00446">
    <property type="entry name" value="GrpE"/>
    <property type="match status" value="1"/>
</dbReference>